<name>A0AAD5QXH6_PARTN</name>
<dbReference type="GO" id="GO:1990071">
    <property type="term" value="C:TRAPPII protein complex"/>
    <property type="evidence" value="ECO:0007669"/>
    <property type="project" value="InterPro"/>
</dbReference>
<sequence>MDQKWNYDLTSLLRLYKPHDVLVTCKGSDNGFVEYQNAIASRFSQQPVVWKRHGKPFQYPLTFPIKFCAFDESLCFGPHMTQSDLPNIAYLHLYVIDSASVDEYRTSVRHNVSEWFAKVSSKSDVQWLIIVDSTRAKEKKNRPSLLEKLRHDFSKHTSKLVEVSESVEHGSFVGLVQAVQSALFAHLDILTDTWETFLSNSRGKYTDMNWSLSSYCYSTMEYARLFWSLGALDHSLTLYNELDQYLFDIVEEMAITRVDREPRWIVSLRSENLPFLSLYSSFEQSKIDLKKNHSLIAIRHFLVAQQILLSLCIYNARHRSRGAAPSLRVDFAALILKYTKHVLDIALVQSRTALMNVATSRLACWSLVICSETLHITGLLAEPSTVEGAAASVCAIQLQRFSSMLDLSNLSECDTSEARDLLDWLSVNDSSESPEFLREMLQSSSNFAAQLLKAYDTATTTLVQWGRNRQAMHVGWRMAEWMRKNSRNAGNALTLETRFISSLLSSGCRSEVVVDVMKFVIPHLDAKDDYDKLLEYRLFIALHATNLDDRRRFAADFISQLEERRNRKFGLFKNLSNLKFF</sequence>
<gene>
    <name evidence="2" type="ORF">KIN20_023840</name>
</gene>
<protein>
    <recommendedName>
        <fullName evidence="1">TRAPPC10/Trs130 N-terminal domain-containing protein</fullName>
    </recommendedName>
</protein>
<dbReference type="GO" id="GO:0005829">
    <property type="term" value="C:cytosol"/>
    <property type="evidence" value="ECO:0007669"/>
    <property type="project" value="GOC"/>
</dbReference>
<evidence type="ECO:0000313" key="3">
    <source>
        <dbReference type="Proteomes" id="UP001196413"/>
    </source>
</evidence>
<dbReference type="EMBL" id="JAHQIW010004825">
    <property type="protein sequence ID" value="KAJ1363881.1"/>
    <property type="molecule type" value="Genomic_DNA"/>
</dbReference>
<comment type="caution">
    <text evidence="2">The sequence shown here is derived from an EMBL/GenBank/DDBJ whole genome shotgun (WGS) entry which is preliminary data.</text>
</comment>
<feature type="domain" description="TRAPPC10/Trs130 N-terminal" evidence="1">
    <location>
        <begin position="19"/>
        <end position="309"/>
    </location>
</feature>
<reference evidence="2" key="1">
    <citation type="submission" date="2021-06" db="EMBL/GenBank/DDBJ databases">
        <title>Parelaphostrongylus tenuis whole genome reference sequence.</title>
        <authorList>
            <person name="Garwood T.J."/>
            <person name="Larsen P.A."/>
            <person name="Fountain-Jones N.M."/>
            <person name="Garbe J.R."/>
            <person name="Macchietto M.G."/>
            <person name="Kania S.A."/>
            <person name="Gerhold R.W."/>
            <person name="Richards J.E."/>
            <person name="Wolf T.M."/>
        </authorList>
    </citation>
    <scope>NUCLEOTIDE SEQUENCE</scope>
    <source>
        <strain evidence="2">MNPRO001-30</strain>
        <tissue evidence="2">Meninges</tissue>
    </source>
</reference>
<keyword evidence="3" id="KW-1185">Reference proteome</keyword>
<dbReference type="GO" id="GO:0006891">
    <property type="term" value="P:intra-Golgi vesicle-mediated transport"/>
    <property type="evidence" value="ECO:0007669"/>
    <property type="project" value="TreeGrafter"/>
</dbReference>
<dbReference type="InterPro" id="IPR045126">
    <property type="entry name" value="TRAPPC10/Trs130"/>
</dbReference>
<organism evidence="2 3">
    <name type="scientific">Parelaphostrongylus tenuis</name>
    <name type="common">Meningeal worm</name>
    <dbReference type="NCBI Taxonomy" id="148309"/>
    <lineage>
        <taxon>Eukaryota</taxon>
        <taxon>Metazoa</taxon>
        <taxon>Ecdysozoa</taxon>
        <taxon>Nematoda</taxon>
        <taxon>Chromadorea</taxon>
        <taxon>Rhabditida</taxon>
        <taxon>Rhabditina</taxon>
        <taxon>Rhabditomorpha</taxon>
        <taxon>Strongyloidea</taxon>
        <taxon>Metastrongylidae</taxon>
        <taxon>Parelaphostrongylus</taxon>
    </lineage>
</organism>
<dbReference type="PANTHER" id="PTHR13251:SF3">
    <property type="entry name" value="TRAFFICKING PROTEIN PARTICLE COMPLEX SUBUNIT 10"/>
    <property type="match status" value="1"/>
</dbReference>
<dbReference type="Proteomes" id="UP001196413">
    <property type="component" value="Unassembled WGS sequence"/>
</dbReference>
<evidence type="ECO:0000259" key="1">
    <source>
        <dbReference type="Pfam" id="PF23036"/>
    </source>
</evidence>
<proteinExistence type="predicted"/>
<dbReference type="InterPro" id="IPR056913">
    <property type="entry name" value="TRAPPC10/Trs130_N"/>
</dbReference>
<dbReference type="PANTHER" id="PTHR13251">
    <property type="entry name" value="EPILEPSY HOLOPROSENCEPHALY CANDIDATE 1/TMEM1"/>
    <property type="match status" value="1"/>
</dbReference>
<accession>A0AAD5QXH6</accession>
<dbReference type="Pfam" id="PF23036">
    <property type="entry name" value="TRAPPC10_1st"/>
    <property type="match status" value="1"/>
</dbReference>
<dbReference type="AlphaFoldDB" id="A0AAD5QXH6"/>
<dbReference type="GO" id="GO:0034498">
    <property type="term" value="P:early endosome to Golgi transport"/>
    <property type="evidence" value="ECO:0007669"/>
    <property type="project" value="TreeGrafter"/>
</dbReference>
<evidence type="ECO:0000313" key="2">
    <source>
        <dbReference type="EMBL" id="KAJ1363881.1"/>
    </source>
</evidence>